<organism evidence="11 12">
    <name type="scientific">Desmophyllum pertusum</name>
    <dbReference type="NCBI Taxonomy" id="174260"/>
    <lineage>
        <taxon>Eukaryota</taxon>
        <taxon>Metazoa</taxon>
        <taxon>Cnidaria</taxon>
        <taxon>Anthozoa</taxon>
        <taxon>Hexacorallia</taxon>
        <taxon>Scleractinia</taxon>
        <taxon>Caryophylliina</taxon>
        <taxon>Caryophylliidae</taxon>
        <taxon>Desmophyllum</taxon>
    </lineage>
</organism>
<evidence type="ECO:0000256" key="6">
    <source>
        <dbReference type="ARBA" id="ARBA00023170"/>
    </source>
</evidence>
<dbReference type="GO" id="GO:0005886">
    <property type="term" value="C:plasma membrane"/>
    <property type="evidence" value="ECO:0007669"/>
    <property type="project" value="TreeGrafter"/>
</dbReference>
<dbReference type="Gene3D" id="1.20.1070.10">
    <property type="entry name" value="Rhodopsin 7-helix transmembrane proteins"/>
    <property type="match status" value="1"/>
</dbReference>
<dbReference type="OrthoDB" id="5981855at2759"/>
<name>A0A9X0CJ14_9CNID</name>
<evidence type="ECO:0000259" key="10">
    <source>
        <dbReference type="PROSITE" id="PS50262"/>
    </source>
</evidence>
<reference evidence="11" key="1">
    <citation type="submission" date="2023-01" db="EMBL/GenBank/DDBJ databases">
        <title>Genome assembly of the deep-sea coral Lophelia pertusa.</title>
        <authorList>
            <person name="Herrera S."/>
            <person name="Cordes E."/>
        </authorList>
    </citation>
    <scope>NUCLEOTIDE SEQUENCE</scope>
    <source>
        <strain evidence="11">USNM1676648</strain>
        <tissue evidence="11">Polyp</tissue>
    </source>
</reference>
<evidence type="ECO:0000256" key="7">
    <source>
        <dbReference type="ARBA" id="ARBA00023224"/>
    </source>
</evidence>
<dbReference type="PROSITE" id="PS00237">
    <property type="entry name" value="G_PROTEIN_RECEP_F1_1"/>
    <property type="match status" value="1"/>
</dbReference>
<keyword evidence="3 9" id="KW-1133">Transmembrane helix</keyword>
<feature type="transmembrane region" description="Helical" evidence="9">
    <location>
        <begin position="178"/>
        <end position="198"/>
    </location>
</feature>
<dbReference type="FunFam" id="1.20.1070.10:FF:000291">
    <property type="entry name" value="Predicted protein"/>
    <property type="match status" value="1"/>
</dbReference>
<comment type="subcellular location">
    <subcellularLocation>
        <location evidence="1">Membrane</location>
        <topology evidence="1">Multi-pass membrane protein</topology>
    </subcellularLocation>
</comment>
<accession>A0A9X0CJ14</accession>
<comment type="similarity">
    <text evidence="8">Belongs to the G-protein coupled receptor 1 family.</text>
</comment>
<comment type="caution">
    <text evidence="11">The sequence shown here is derived from an EMBL/GenBank/DDBJ whole genome shotgun (WGS) entry which is preliminary data.</text>
</comment>
<proteinExistence type="inferred from homology"/>
<feature type="transmembrane region" description="Helical" evidence="9">
    <location>
        <begin position="226"/>
        <end position="244"/>
    </location>
</feature>
<evidence type="ECO:0000256" key="3">
    <source>
        <dbReference type="ARBA" id="ARBA00022989"/>
    </source>
</evidence>
<evidence type="ECO:0000256" key="1">
    <source>
        <dbReference type="ARBA" id="ARBA00004141"/>
    </source>
</evidence>
<protein>
    <recommendedName>
        <fullName evidence="10">G-protein coupled receptors family 1 profile domain-containing protein</fullName>
    </recommendedName>
</protein>
<feature type="domain" description="G-protein coupled receptors family 1 profile" evidence="10">
    <location>
        <begin position="23"/>
        <end position="283"/>
    </location>
</feature>
<dbReference type="Proteomes" id="UP001163046">
    <property type="component" value="Unassembled WGS sequence"/>
</dbReference>
<dbReference type="PANTHER" id="PTHR45695">
    <property type="entry name" value="LEUCOKININ RECEPTOR-RELATED"/>
    <property type="match status" value="1"/>
</dbReference>
<gene>
    <name evidence="11" type="ORF">OS493_027928</name>
</gene>
<keyword evidence="4 8" id="KW-0297">G-protein coupled receptor</keyword>
<evidence type="ECO:0000313" key="11">
    <source>
        <dbReference type="EMBL" id="KAJ7355139.1"/>
    </source>
</evidence>
<evidence type="ECO:0000313" key="12">
    <source>
        <dbReference type="Proteomes" id="UP001163046"/>
    </source>
</evidence>
<feature type="transmembrane region" description="Helical" evidence="9">
    <location>
        <begin position="85"/>
        <end position="104"/>
    </location>
</feature>
<feature type="transmembrane region" description="Helical" evidence="9">
    <location>
        <begin position="44"/>
        <end position="65"/>
    </location>
</feature>
<dbReference type="PRINTS" id="PR00237">
    <property type="entry name" value="GPCRRHODOPSN"/>
</dbReference>
<evidence type="ECO:0000256" key="2">
    <source>
        <dbReference type="ARBA" id="ARBA00022692"/>
    </source>
</evidence>
<sequence length="306" mass="34941">MEDNAKIAITIIYGVLFAAAMLGNVLVIFLVLQRSGMKSPTNLLLVNMALADILFAVFMFPLALIRYHVRAQWIGGAFGEFSCRTMFFMSHLPIAGSTTTLIFIAFERFFAIMYPYKEVKFFHKVWIITLIIWLSSAFLMFPVGVSAVTAERNGQIHCNRDWSVFGDPQNVSRTFYDVTFVAMYAIPLVAMAVIYTVICRKLWKHHVPGRMTEHARQNSMLHKRQVVRMLITVVIVFALCWLPTHAQHFIMTYSPEVHARFPFVLKISMNLIGHCNPQSILVFWLDSIFDFAASFSSCSPGVEQYL</sequence>
<dbReference type="InterPro" id="IPR000276">
    <property type="entry name" value="GPCR_Rhodpsn"/>
</dbReference>
<keyword evidence="2 8" id="KW-0812">Transmembrane</keyword>
<dbReference type="AlphaFoldDB" id="A0A9X0CJ14"/>
<dbReference type="Pfam" id="PF00001">
    <property type="entry name" value="7tm_1"/>
    <property type="match status" value="1"/>
</dbReference>
<evidence type="ECO:0000256" key="4">
    <source>
        <dbReference type="ARBA" id="ARBA00023040"/>
    </source>
</evidence>
<evidence type="ECO:0000256" key="8">
    <source>
        <dbReference type="RuleBase" id="RU000688"/>
    </source>
</evidence>
<evidence type="ECO:0000256" key="5">
    <source>
        <dbReference type="ARBA" id="ARBA00023136"/>
    </source>
</evidence>
<keyword evidence="12" id="KW-1185">Reference proteome</keyword>
<keyword evidence="6 8" id="KW-0675">Receptor</keyword>
<dbReference type="InterPro" id="IPR017452">
    <property type="entry name" value="GPCR_Rhodpsn_7TM"/>
</dbReference>
<dbReference type="GO" id="GO:0004930">
    <property type="term" value="F:G protein-coupled receptor activity"/>
    <property type="evidence" value="ECO:0007669"/>
    <property type="project" value="UniProtKB-KW"/>
</dbReference>
<dbReference type="PANTHER" id="PTHR45695:SF9">
    <property type="entry name" value="LEUCOKININ RECEPTOR"/>
    <property type="match status" value="1"/>
</dbReference>
<dbReference type="EMBL" id="MU827327">
    <property type="protein sequence ID" value="KAJ7355139.1"/>
    <property type="molecule type" value="Genomic_DNA"/>
</dbReference>
<feature type="transmembrane region" description="Helical" evidence="9">
    <location>
        <begin position="125"/>
        <end position="145"/>
    </location>
</feature>
<keyword evidence="7 8" id="KW-0807">Transducer</keyword>
<evidence type="ECO:0000256" key="9">
    <source>
        <dbReference type="SAM" id="Phobius"/>
    </source>
</evidence>
<keyword evidence="5 9" id="KW-0472">Membrane</keyword>
<dbReference type="PROSITE" id="PS50262">
    <property type="entry name" value="G_PROTEIN_RECEP_F1_2"/>
    <property type="match status" value="1"/>
</dbReference>
<dbReference type="SUPFAM" id="SSF81321">
    <property type="entry name" value="Family A G protein-coupled receptor-like"/>
    <property type="match status" value="1"/>
</dbReference>
<feature type="transmembrane region" description="Helical" evidence="9">
    <location>
        <begin position="6"/>
        <end position="32"/>
    </location>
</feature>